<dbReference type="Gene3D" id="3.40.50.720">
    <property type="entry name" value="NAD(P)-binding Rossmann-like Domain"/>
    <property type="match status" value="1"/>
</dbReference>
<sequence>MRILILGGDGYLGWPTSMYLSQKGHEVAVVDNYFRRRACLTLDCEPLLPVPYLPQRAELWKAESGHTVKVFLGDVCHYAFLCQVFQEFAPEAVVHYAEQPSAPYSMLHRDAAEFTLTNNLVSTLNVVHAVAHLNPHCHIVKLGTMGVYGTPNIDIEEGYLEVEHKGRKHTFLYPKTPGSLYHLTKAQDGDLLYFYCRTWGIRVTDLNQGPVYGLEAIPGLTDDRLAPIFNYDDIFGTVLNRFLVQAVAGFPLTVYGKGGQTRGYLNLKDTLACVELALLNPAAPGQYRVFNQFVETFTVLELAVKVKEAARELGLAVRVQHLPNPRQEEEEHYYQPVNKGLLSLGLRPHYLTSQVLQGMLSLIQRHQRRIRTEHILPRASWRPKGPTWPERFPGKFQPLDRWIPEKRGKKGIIPGVSVT</sequence>
<comment type="caution">
    <text evidence="3">The sequence shown here is derived from an EMBL/GenBank/DDBJ whole genome shotgun (WGS) entry which is preliminary data.</text>
</comment>
<organism evidence="3">
    <name type="scientific">Desulfobacca acetoxidans</name>
    <dbReference type="NCBI Taxonomy" id="60893"/>
    <lineage>
        <taxon>Bacteria</taxon>
        <taxon>Pseudomonadati</taxon>
        <taxon>Thermodesulfobacteriota</taxon>
        <taxon>Desulfobaccia</taxon>
        <taxon>Desulfobaccales</taxon>
        <taxon>Desulfobaccaceae</taxon>
        <taxon>Desulfobacca</taxon>
    </lineage>
</organism>
<dbReference type="EMBL" id="DTKJ01000040">
    <property type="protein sequence ID" value="HGZ11588.1"/>
    <property type="molecule type" value="Genomic_DNA"/>
</dbReference>
<evidence type="ECO:0000256" key="1">
    <source>
        <dbReference type="ARBA" id="ARBA00007637"/>
    </source>
</evidence>
<gene>
    <name evidence="3" type="ORF">ENW48_05175</name>
</gene>
<comment type="similarity">
    <text evidence="1">Belongs to the NAD(P)-dependent epimerase/dehydratase family.</text>
</comment>
<dbReference type="Pfam" id="PF01370">
    <property type="entry name" value="Epimerase"/>
    <property type="match status" value="1"/>
</dbReference>
<protein>
    <submittedName>
        <fullName evidence="3">NAD-dependent epimerase/dehydratase family protein</fullName>
    </submittedName>
</protein>
<proteinExistence type="inferred from homology"/>
<dbReference type="PANTHER" id="PTHR43000">
    <property type="entry name" value="DTDP-D-GLUCOSE 4,6-DEHYDRATASE-RELATED"/>
    <property type="match status" value="1"/>
</dbReference>
<accession>A0A7C5ALJ0</accession>
<feature type="domain" description="NAD-dependent epimerase/dehydratase" evidence="2">
    <location>
        <begin position="3"/>
        <end position="291"/>
    </location>
</feature>
<dbReference type="Gene3D" id="3.90.25.10">
    <property type="entry name" value="UDP-galactose 4-epimerase, domain 1"/>
    <property type="match status" value="1"/>
</dbReference>
<dbReference type="InterPro" id="IPR001509">
    <property type="entry name" value="Epimerase_deHydtase"/>
</dbReference>
<dbReference type="InterPro" id="IPR036291">
    <property type="entry name" value="NAD(P)-bd_dom_sf"/>
</dbReference>
<reference evidence="3" key="1">
    <citation type="journal article" date="2020" name="mSystems">
        <title>Genome- and Community-Level Interaction Insights into Carbon Utilization and Element Cycling Functions of Hydrothermarchaeota in Hydrothermal Sediment.</title>
        <authorList>
            <person name="Zhou Z."/>
            <person name="Liu Y."/>
            <person name="Xu W."/>
            <person name="Pan J."/>
            <person name="Luo Z.H."/>
            <person name="Li M."/>
        </authorList>
    </citation>
    <scope>NUCLEOTIDE SEQUENCE [LARGE SCALE GENOMIC DNA]</scope>
    <source>
        <strain evidence="3">SpSt-853</strain>
    </source>
</reference>
<dbReference type="AlphaFoldDB" id="A0A7C5ALJ0"/>
<evidence type="ECO:0000313" key="3">
    <source>
        <dbReference type="EMBL" id="HGZ11588.1"/>
    </source>
</evidence>
<name>A0A7C5ALJ0_9BACT</name>
<evidence type="ECO:0000259" key="2">
    <source>
        <dbReference type="Pfam" id="PF01370"/>
    </source>
</evidence>
<dbReference type="SUPFAM" id="SSF51735">
    <property type="entry name" value="NAD(P)-binding Rossmann-fold domains"/>
    <property type="match status" value="1"/>
</dbReference>